<dbReference type="Proteomes" id="UP000431092">
    <property type="component" value="Unassembled WGS sequence"/>
</dbReference>
<comment type="caution">
    <text evidence="3">The sequence shown here is derived from an EMBL/GenBank/DDBJ whole genome shotgun (WGS) entry which is preliminary data.</text>
</comment>
<dbReference type="Pfam" id="PF03993">
    <property type="entry name" value="DUF349"/>
    <property type="match status" value="3"/>
</dbReference>
<protein>
    <submittedName>
        <fullName evidence="3">DUF349 domain-containing protein</fullName>
    </submittedName>
</protein>
<proteinExistence type="predicted"/>
<evidence type="ECO:0000313" key="3">
    <source>
        <dbReference type="EMBL" id="MTB71598.1"/>
    </source>
</evidence>
<feature type="coiled-coil region" evidence="1">
    <location>
        <begin position="460"/>
        <end position="517"/>
    </location>
</feature>
<dbReference type="InterPro" id="IPR007139">
    <property type="entry name" value="DUF349"/>
</dbReference>
<feature type="compositionally biased region" description="Polar residues" evidence="2">
    <location>
        <begin position="74"/>
        <end position="83"/>
    </location>
</feature>
<reference evidence="3 4" key="1">
    <citation type="submission" date="2019-11" db="EMBL/GenBank/DDBJ databases">
        <title>Whole genome sequencing identifies a novel species of the genus Arsenicicoccus isolated from human blood.</title>
        <authorList>
            <person name="Jeong J.H."/>
            <person name="Kweon O.J."/>
            <person name="Kim H.R."/>
            <person name="Kim T.-H."/>
            <person name="Ha S.-M."/>
            <person name="Lee M.-K."/>
        </authorList>
    </citation>
    <scope>NUCLEOTIDE SEQUENCE [LARGE SCALE GENOMIC DNA]</scope>
    <source>
        <strain evidence="3 4">MKL-02</strain>
    </source>
</reference>
<dbReference type="AlphaFoldDB" id="A0A6I3IBG7"/>
<dbReference type="RefSeq" id="WP_154592898.1">
    <property type="nucleotide sequence ID" value="NZ_WLVL01000021.1"/>
</dbReference>
<keyword evidence="1" id="KW-0175">Coiled coil</keyword>
<dbReference type="EMBL" id="WLVL01000021">
    <property type="protein sequence ID" value="MTB71598.1"/>
    <property type="molecule type" value="Genomic_DNA"/>
</dbReference>
<evidence type="ECO:0000256" key="2">
    <source>
        <dbReference type="SAM" id="MobiDB-lite"/>
    </source>
</evidence>
<feature type="compositionally biased region" description="Polar residues" evidence="2">
    <location>
        <begin position="1"/>
        <end position="14"/>
    </location>
</feature>
<organism evidence="3 4">
    <name type="scientific">Arsenicicoccus cauae</name>
    <dbReference type="NCBI Taxonomy" id="2663847"/>
    <lineage>
        <taxon>Bacteria</taxon>
        <taxon>Bacillati</taxon>
        <taxon>Actinomycetota</taxon>
        <taxon>Actinomycetes</taxon>
        <taxon>Micrococcales</taxon>
        <taxon>Intrasporangiaceae</taxon>
        <taxon>Arsenicicoccus</taxon>
    </lineage>
</organism>
<accession>A0A6I3IBG7</accession>
<keyword evidence="4" id="KW-1185">Reference proteome</keyword>
<feature type="compositionally biased region" description="Low complexity" evidence="2">
    <location>
        <begin position="55"/>
        <end position="69"/>
    </location>
</feature>
<evidence type="ECO:0000256" key="1">
    <source>
        <dbReference type="SAM" id="Coils"/>
    </source>
</evidence>
<sequence length="545" mass="58704">MTVSDQPEQPTTQPVDAEVDAAVSSEAPQAAPAETGVEAPVQGAAPADEAVPADTTVATETSTSASEGSDVSAEATSSASEGVTTDEPAAPSPAPSPARVPTPAAMPKPPARPAPASPSAVPAPIAPPAGPPSNAATFGRVAEDGTVYVRTPDGEKAVGSYPGASSEEALAYFARKYDEMWAAAELLYHRVLQTSLSAKEATDDLAKLREHIGEANVVGDLPGLDAKVESIATAIEARRQVEATERAAARDQARTEREAIVAEAEQIAAQDPAKTQWKASGARIRELLDEWKKHQRSSVKLDRESENSLWQRFSAARNSFDKARRVYFAELESTQSEARAAKEKLVAEAEKLSTSKEWGPTAGAFKRLMDQWRKAGRAGRKEDDELWGRFKAAQDAFFNAKDEVSAEEDKEFRANLEVKEGLLEQARALLPIKDLGATKSALRTIQDKWDAAGKVPRSDMGRIEGELRKVEQAVRDAEDARWKKSNPEVNHRASAFAEQIERALEKENKALDKARASGDDKKIKAAEESLASRRALLEMVHKAQS</sequence>
<gene>
    <name evidence="3" type="ORF">GGG17_06365</name>
</gene>
<evidence type="ECO:0000313" key="4">
    <source>
        <dbReference type="Proteomes" id="UP000431092"/>
    </source>
</evidence>
<name>A0A6I3IBG7_9MICO</name>
<feature type="compositionally biased region" description="Pro residues" evidence="2">
    <location>
        <begin position="90"/>
        <end position="116"/>
    </location>
</feature>
<feature type="region of interest" description="Disordered" evidence="2">
    <location>
        <begin position="1"/>
        <end position="138"/>
    </location>
</feature>